<reference evidence="2" key="1">
    <citation type="journal article" date="2008" name="Nature">
        <title>The amphioxus genome and the evolution of the chordate karyotype.</title>
        <authorList>
            <consortium name="US DOE Joint Genome Institute (JGI-PGF)"/>
            <person name="Putnam N.H."/>
            <person name="Butts T."/>
            <person name="Ferrier D.E.K."/>
            <person name="Furlong R.F."/>
            <person name="Hellsten U."/>
            <person name="Kawashima T."/>
            <person name="Robinson-Rechavi M."/>
            <person name="Shoguchi E."/>
            <person name="Terry A."/>
            <person name="Yu J.-K."/>
            <person name="Benito-Gutierrez E.L."/>
            <person name="Dubchak I."/>
            <person name="Garcia-Fernandez J."/>
            <person name="Gibson-Brown J.J."/>
            <person name="Grigoriev I.V."/>
            <person name="Horton A.C."/>
            <person name="de Jong P.J."/>
            <person name="Jurka J."/>
            <person name="Kapitonov V.V."/>
            <person name="Kohara Y."/>
            <person name="Kuroki Y."/>
            <person name="Lindquist E."/>
            <person name="Lucas S."/>
            <person name="Osoegawa K."/>
            <person name="Pennacchio L.A."/>
            <person name="Salamov A.A."/>
            <person name="Satou Y."/>
            <person name="Sauka-Spengler T."/>
            <person name="Schmutz J."/>
            <person name="Shin-I T."/>
            <person name="Toyoda A."/>
            <person name="Bronner-Fraser M."/>
            <person name="Fujiyama A."/>
            <person name="Holland L.Z."/>
            <person name="Holland P.W.H."/>
            <person name="Satoh N."/>
            <person name="Rokhsar D.S."/>
        </authorList>
    </citation>
    <scope>NUCLEOTIDE SEQUENCE [LARGE SCALE GENOMIC DNA]</scope>
    <source>
        <strain evidence="2">S238N-H82</strain>
        <tissue evidence="2">Testes</tissue>
    </source>
</reference>
<dbReference type="PANTHER" id="PTHR14241:SF35">
    <property type="entry name" value="SEPTIN-TYPE G DOMAIN-CONTAINING PROTEIN"/>
    <property type="match status" value="1"/>
</dbReference>
<evidence type="ECO:0000313" key="2">
    <source>
        <dbReference type="EMBL" id="EEN67510.1"/>
    </source>
</evidence>
<sequence length="402" mass="45602">MGTREVERWHDRCDEDAVRRAEADLQRQHEDERERDRQRREREREERDRSERHAREAREQKALEDKMTGHHHGLLSGLKTYTAGKKRNIKGIDYINIAMFGPTGSGKSSFIQTAEQILLGKTTALVQADSKEGTTILEKYLAGSTLKFHLVDTRGFFDLDDSMHQELDNILTGKIRPSQVIVRSKEEKESLSSGQTRMREGPVPLQDKIHAVICVLGHKDPKAYGEKMTNIRKSLREEGYSPVGAVAFINEADFNDKGKRESAMIKMSASMGAPRDRTYAFVNHIAAKTTITQESTINVLEILDTALISAEMYIKVQQQREALAKARAKPTTDPSSMSVRDFMAQIGQKHGWEQKKVDSAVQTLREDEDVYNVAQLKKFWGEVKSKLSLGMRSAIQNALFPK</sequence>
<dbReference type="SUPFAM" id="SSF52540">
    <property type="entry name" value="P-loop containing nucleoside triphosphate hydrolases"/>
    <property type="match status" value="1"/>
</dbReference>
<dbReference type="EMBL" id="GG666471">
    <property type="protein sequence ID" value="EEN67510.1"/>
    <property type="molecule type" value="Genomic_DNA"/>
</dbReference>
<accession>C3XXQ0</accession>
<feature type="compositionally biased region" description="Basic and acidic residues" evidence="1">
    <location>
        <begin position="1"/>
        <end position="68"/>
    </location>
</feature>
<dbReference type="InterPro" id="IPR027417">
    <property type="entry name" value="P-loop_NTPase"/>
</dbReference>
<feature type="region of interest" description="Disordered" evidence="1">
    <location>
        <begin position="1"/>
        <end position="74"/>
    </location>
</feature>
<dbReference type="AlphaFoldDB" id="C3XXQ0"/>
<organism>
    <name type="scientific">Branchiostoma floridae</name>
    <name type="common">Florida lancelet</name>
    <name type="synonym">Amphioxus</name>
    <dbReference type="NCBI Taxonomy" id="7739"/>
    <lineage>
        <taxon>Eukaryota</taxon>
        <taxon>Metazoa</taxon>
        <taxon>Chordata</taxon>
        <taxon>Cephalochordata</taxon>
        <taxon>Leptocardii</taxon>
        <taxon>Amphioxiformes</taxon>
        <taxon>Branchiostomatidae</taxon>
        <taxon>Branchiostoma</taxon>
    </lineage>
</organism>
<name>C3XXQ0_BRAFL</name>
<dbReference type="PANTHER" id="PTHR14241">
    <property type="entry name" value="INTERFERON-INDUCED PROTEIN 44"/>
    <property type="match status" value="1"/>
</dbReference>
<evidence type="ECO:0008006" key="3">
    <source>
        <dbReference type="Google" id="ProtNLM"/>
    </source>
</evidence>
<dbReference type="Gene3D" id="3.40.50.300">
    <property type="entry name" value="P-loop containing nucleotide triphosphate hydrolases"/>
    <property type="match status" value="1"/>
</dbReference>
<dbReference type="eggNOG" id="ENOG502SQ2B">
    <property type="taxonomic scope" value="Eukaryota"/>
</dbReference>
<evidence type="ECO:0000256" key="1">
    <source>
        <dbReference type="SAM" id="MobiDB-lite"/>
    </source>
</evidence>
<dbReference type="InParanoid" id="C3XXQ0"/>
<gene>
    <name evidence="2" type="ORF">BRAFLDRAFT_63865</name>
</gene>
<dbReference type="CDD" id="cd00882">
    <property type="entry name" value="Ras_like_GTPase"/>
    <property type="match status" value="1"/>
</dbReference>
<proteinExistence type="predicted"/>
<protein>
    <recommendedName>
        <fullName evidence="3">G domain-containing protein</fullName>
    </recommendedName>
</protein>